<evidence type="ECO:0000313" key="2">
    <source>
        <dbReference type="EMBL" id="MEE1674870.1"/>
    </source>
</evidence>
<comment type="caution">
    <text evidence="2">The sequence shown here is derived from an EMBL/GenBank/DDBJ whole genome shotgun (WGS) entry which is preliminary data.</text>
</comment>
<dbReference type="EMBL" id="JAYDYW010000010">
    <property type="protein sequence ID" value="MEE1674870.1"/>
    <property type="molecule type" value="Genomic_DNA"/>
</dbReference>
<dbReference type="RefSeq" id="WP_152779542.1">
    <property type="nucleotide sequence ID" value="NZ_JAYDYW010000010.1"/>
</dbReference>
<dbReference type="Pfam" id="PF11346">
    <property type="entry name" value="DUF3149"/>
    <property type="match status" value="1"/>
</dbReference>
<sequence>MELWLDLLFGNSIGLMSVTVIATTIALMGFYTFYFLKKIRQSDPQQK</sequence>
<protein>
    <submittedName>
        <fullName evidence="2">DUF3149 domain-containing protein</fullName>
    </submittedName>
</protein>
<keyword evidence="1" id="KW-0472">Membrane</keyword>
<gene>
    <name evidence="2" type="ORF">SNR37_000189</name>
</gene>
<keyword evidence="3" id="KW-1185">Reference proteome</keyword>
<organism evidence="2 3">
    <name type="scientific">Agarivorans aestuarii</name>
    <dbReference type="NCBI Taxonomy" id="1563703"/>
    <lineage>
        <taxon>Bacteria</taxon>
        <taxon>Pseudomonadati</taxon>
        <taxon>Pseudomonadota</taxon>
        <taxon>Gammaproteobacteria</taxon>
        <taxon>Alteromonadales</taxon>
        <taxon>Alteromonadaceae</taxon>
        <taxon>Agarivorans</taxon>
    </lineage>
</organism>
<proteinExistence type="predicted"/>
<feature type="transmembrane region" description="Helical" evidence="1">
    <location>
        <begin position="12"/>
        <end position="36"/>
    </location>
</feature>
<dbReference type="Proteomes" id="UP001310248">
    <property type="component" value="Unassembled WGS sequence"/>
</dbReference>
<evidence type="ECO:0000256" key="1">
    <source>
        <dbReference type="SAM" id="Phobius"/>
    </source>
</evidence>
<evidence type="ECO:0000313" key="3">
    <source>
        <dbReference type="Proteomes" id="UP001310248"/>
    </source>
</evidence>
<name>A0ABU7G6G6_9ALTE</name>
<dbReference type="InterPro" id="IPR021494">
    <property type="entry name" value="DUF3149"/>
</dbReference>
<keyword evidence="1" id="KW-1133">Transmembrane helix</keyword>
<keyword evidence="1" id="KW-0812">Transmembrane</keyword>
<reference evidence="3" key="1">
    <citation type="submission" date="2023-07" db="EMBL/GenBank/DDBJ databases">
        <title>Draft genome sequence of Agarivorans aestuarii strain ZMCS4, a CAZymes producing bacteria isolated from the marine brown algae Clodostephus spongiosus.</title>
        <authorList>
            <person name="Lorente B."/>
            <person name="Cabral C."/>
            <person name="Frias J."/>
            <person name="Faria J."/>
            <person name="Toubarro D."/>
        </authorList>
    </citation>
    <scope>NUCLEOTIDE SEQUENCE [LARGE SCALE GENOMIC DNA]</scope>
    <source>
        <strain evidence="3">ZMCS4</strain>
    </source>
</reference>
<accession>A0ABU7G6G6</accession>